<name>A0A6J6K1G6_9ZZZZ</name>
<proteinExistence type="predicted"/>
<dbReference type="PANTHER" id="PTHR40400:SF1">
    <property type="entry name" value="SLR1512 PROTEIN"/>
    <property type="match status" value="1"/>
</dbReference>
<keyword evidence="1" id="KW-0472">Membrane</keyword>
<keyword evidence="1" id="KW-1133">Transmembrane helix</keyword>
<feature type="transmembrane region" description="Helical" evidence="1">
    <location>
        <begin position="131"/>
        <end position="151"/>
    </location>
</feature>
<evidence type="ECO:0000313" key="4">
    <source>
        <dbReference type="EMBL" id="CAB4771238.1"/>
    </source>
</evidence>
<dbReference type="AlphaFoldDB" id="A0A6J6K1G6"/>
<dbReference type="EMBL" id="CAEZZM010000175">
    <property type="protein sequence ID" value="CAB4771238.1"/>
    <property type="molecule type" value="Genomic_DNA"/>
</dbReference>
<organism evidence="2">
    <name type="scientific">freshwater metagenome</name>
    <dbReference type="NCBI Taxonomy" id="449393"/>
    <lineage>
        <taxon>unclassified sequences</taxon>
        <taxon>metagenomes</taxon>
        <taxon>ecological metagenomes</taxon>
    </lineage>
</organism>
<evidence type="ECO:0000256" key="1">
    <source>
        <dbReference type="SAM" id="Phobius"/>
    </source>
</evidence>
<feature type="transmembrane region" description="Helical" evidence="1">
    <location>
        <begin position="66"/>
        <end position="88"/>
    </location>
</feature>
<protein>
    <submittedName>
        <fullName evidence="2">Unannotated protein</fullName>
    </submittedName>
</protein>
<evidence type="ECO:0000313" key="2">
    <source>
        <dbReference type="EMBL" id="CAB4643182.1"/>
    </source>
</evidence>
<gene>
    <name evidence="2" type="ORF">UFOPK2166_00372</name>
    <name evidence="3" type="ORF">UFOPK2195_00361</name>
    <name evidence="4" type="ORF">UFOPK2872_01167</name>
</gene>
<feature type="transmembrane region" description="Helical" evidence="1">
    <location>
        <begin position="290"/>
        <end position="312"/>
    </location>
</feature>
<dbReference type="InterPro" id="IPR010293">
    <property type="entry name" value="Sbt_1"/>
</dbReference>
<feature type="transmembrane region" description="Helical" evidence="1">
    <location>
        <begin position="12"/>
        <end position="30"/>
    </location>
</feature>
<feature type="transmembrane region" description="Helical" evidence="1">
    <location>
        <begin position="197"/>
        <end position="219"/>
    </location>
</feature>
<keyword evidence="1" id="KW-0812">Transmembrane</keyword>
<dbReference type="EMBL" id="CAEZWH010000044">
    <property type="protein sequence ID" value="CAB4648902.1"/>
    <property type="molecule type" value="Genomic_DNA"/>
</dbReference>
<sequence>MIFSSILIDNILTAPVIAFVVALIATLLRFELRIPEALYPILSAFLLLAIGIKGGKALTVASPAELWRPLLAALAIGIITPLIAYSLFRKVGNLDITNAAALAAHYGSVSAVTFTVLLSTLDSHGITYEGFVSGLLAVLEIVGIVVALFLASKFSAGTDWKSGLSEVVRGKSIAFLVAGLLIGAIVGPDRLAPTDPLFVGLFSGALTFFLIELGAIAANRLRDFNGAGIRIVALGIVVPLLNGVVGAVLGSAAGMSVGGVAVMATLAASASYIAAPAAVRIALPDASPGIYVTASLGITFPFNLIVGIPLYIEIAEYLA</sequence>
<feature type="transmembrane region" description="Helical" evidence="1">
    <location>
        <begin position="260"/>
        <end position="283"/>
    </location>
</feature>
<feature type="transmembrane region" description="Helical" evidence="1">
    <location>
        <begin position="100"/>
        <end position="119"/>
    </location>
</feature>
<feature type="transmembrane region" description="Helical" evidence="1">
    <location>
        <begin position="172"/>
        <end position="191"/>
    </location>
</feature>
<dbReference type="PANTHER" id="PTHR40400">
    <property type="entry name" value="SLR1512 PROTEIN"/>
    <property type="match status" value="1"/>
</dbReference>
<dbReference type="Pfam" id="PF05982">
    <property type="entry name" value="Sbt_1"/>
    <property type="match status" value="1"/>
</dbReference>
<reference evidence="2" key="1">
    <citation type="submission" date="2020-05" db="EMBL/GenBank/DDBJ databases">
        <authorList>
            <person name="Chiriac C."/>
            <person name="Salcher M."/>
            <person name="Ghai R."/>
            <person name="Kavagutti S V."/>
        </authorList>
    </citation>
    <scope>NUCLEOTIDE SEQUENCE</scope>
</reference>
<feature type="transmembrane region" description="Helical" evidence="1">
    <location>
        <begin position="231"/>
        <end position="254"/>
    </location>
</feature>
<dbReference type="EMBL" id="CAEZWB010000029">
    <property type="protein sequence ID" value="CAB4643182.1"/>
    <property type="molecule type" value="Genomic_DNA"/>
</dbReference>
<accession>A0A6J6K1G6</accession>
<feature type="transmembrane region" description="Helical" evidence="1">
    <location>
        <begin position="37"/>
        <end position="54"/>
    </location>
</feature>
<evidence type="ECO:0000313" key="3">
    <source>
        <dbReference type="EMBL" id="CAB4648902.1"/>
    </source>
</evidence>